<dbReference type="PANTHER" id="PTHR12338:SF5">
    <property type="entry name" value="ANTIGEN 43-RELATED"/>
    <property type="match status" value="1"/>
</dbReference>
<feature type="compositionally biased region" description="Low complexity" evidence="1">
    <location>
        <begin position="847"/>
        <end position="856"/>
    </location>
</feature>
<reference evidence="4" key="1">
    <citation type="submission" date="2022-07" db="EMBL/GenBank/DDBJ databases">
        <title>Arcobacter roscoffensis sp. nov., a marine bacterium isolated from coastal seawater collected from Roscoff, France.</title>
        <authorList>
            <person name="Pascual J."/>
            <person name="Lepeaux C."/>
            <person name="Methner A."/>
            <person name="Overmann J."/>
        </authorList>
    </citation>
    <scope>NUCLEOTIDE SEQUENCE</scope>
    <source>
        <strain evidence="4">ARW1-2F2</strain>
    </source>
</reference>
<dbReference type="PANTHER" id="PTHR12338">
    <property type="entry name" value="AUTOTRANSPORTER"/>
    <property type="match status" value="1"/>
</dbReference>
<feature type="signal peptide" evidence="2">
    <location>
        <begin position="1"/>
        <end position="35"/>
    </location>
</feature>
<dbReference type="InterPro" id="IPR012334">
    <property type="entry name" value="Pectin_lyas_fold"/>
</dbReference>
<organism evidence="4 5">
    <name type="scientific">Arcobacter roscoffensis</name>
    <dbReference type="NCBI Taxonomy" id="2961520"/>
    <lineage>
        <taxon>Bacteria</taxon>
        <taxon>Pseudomonadati</taxon>
        <taxon>Campylobacterota</taxon>
        <taxon>Epsilonproteobacteria</taxon>
        <taxon>Campylobacterales</taxon>
        <taxon>Arcobacteraceae</taxon>
        <taxon>Arcobacter</taxon>
    </lineage>
</organism>
<dbReference type="Pfam" id="PF05860">
    <property type="entry name" value="TPS"/>
    <property type="match status" value="1"/>
</dbReference>
<dbReference type="Pfam" id="PF18676">
    <property type="entry name" value="MBG_2"/>
    <property type="match status" value="2"/>
</dbReference>
<dbReference type="InterPro" id="IPR041286">
    <property type="entry name" value="MBG_2"/>
</dbReference>
<evidence type="ECO:0000256" key="2">
    <source>
        <dbReference type="SAM" id="SignalP"/>
    </source>
</evidence>
<feature type="compositionally biased region" description="Polar residues" evidence="1">
    <location>
        <begin position="835"/>
        <end position="846"/>
    </location>
</feature>
<feature type="chain" id="PRO_5045189288" evidence="2">
    <location>
        <begin position="36"/>
        <end position="2251"/>
    </location>
</feature>
<dbReference type="NCBIfam" id="TIGR01901">
    <property type="entry name" value="adhes_NPXG"/>
    <property type="match status" value="1"/>
</dbReference>
<feature type="domain" description="Filamentous haemagglutinin FhaB/tRNA nuclease CdiA-like TPS" evidence="3">
    <location>
        <begin position="33"/>
        <end position="145"/>
    </location>
</feature>
<dbReference type="Pfam" id="PF18657">
    <property type="entry name" value="YDG"/>
    <property type="match status" value="4"/>
</dbReference>
<sequence length="2251" mass="235446">MKRLVDYKSRFRILKGGKISLIVSAFLGGATLSFAAPSGGVVTSGNANISQNGAVTDITQSSNKATINWQDFSIKSNETVNFKQPNASSITLNRVVGNEKSVIDGALNANGQVWILNSNGILFSKNAKVNTAGLLATTAELSDEDFNLGNYDFKNASSESVINLGTIEVSNSGSVVLASNEVKNAGSIKAVRGKVHLVGASDYRVNLNGNSLVNLKVNKGVLDALVENSGAVIADGGEVYFTTNAVNELLKGVVNNTGVVEANSVDDLFGKVEMFAHGGTANISGEIKAESNTSTDGGFIETSGKEVNIDEDIKISTKSKEGKTGTWLIDPVNIEVTSSGSDSTSGTSISGDTISTALNTTNVTLDTTTATGASTGEDDGNITINDTIEKTGSSATTLTLKANKDININKSISSTSGRLNVVLNADIDSNNTGDINFGAEGSISTNDGNFYVGSVSGTYDTVTASGEKFTMSTGSFIDVGAGNIDIKVNDDITLADNSAATDSPTYSLNKSQLYIDNYYRYFNSGNRYYYYQISSQDDLILSSANGSIIGGSTDSSIADIVTPSDVRLIAKGEIGTSLNPIKIQGSQTAGRNNREESSSYRINSYGRTLNITNTLGNTYLSEINKQIFRSIDLTVSSSTTGTQSINIMDDANSTGAGHVLANVTNGNMLVQTDGVITKGDDSNNYAFSETVKSVFPTSVSLTASNIELENNAMLTKNYYSPSFSLYATNIVSSDSAKFDNISEVSGANSIYLRGTNIGTITNPLEVDSENSLILFNNGGSSYLANSDYSSLTFSGYGNQAGQHSVLSSNGDFFNLTTTGEDLLVSTISGSTDGENFNNSTGTNLGTSYDKSNNSGSSKSLSIVSYNGDIIFGEDSINTGKSNFTATISSGNNSSIKAQNLYDSENPVKQITAGTVSFTNYSSDVNQGIGNDGYDIQIEKGSYDSQNDTLSVDLYSGGNVSIHELSENHFDDTNITLQSSNKAQSINVDYANGDALNIVDDGSRIILDSDKVKLSNGNKSFNFTAYSRNIQIGTKSTDGFSGNSLSTGNYYVRGSKLTLDGDILTNGGSINLYGSSGIELMRSINIDSNADDMSNSTSTGNSGRIDTYGTISSVGEDANSLLIDSSSSDSSGNYILLNSELSNNAGSFLKNLTLTSKGSTDTNDGYIYLYRNIYLNGDFKSTGDTRIQTSNFTIDTEQGNVADAGDIIFSGRNLQTYTWGDTTFDTSTTAVGKNGGNVVLSDTYYKSNLSTKSININTAGGEDAQAGDISLPGVYTTHNDENGTQTYNGKTITLHGNLYTNQADISLTGDVQLANSVQIDTWSDTNNKQNASAGDVTIDGGLSATKEDLTLNINTSTNTGNDDFNTSDGTTHELSDYYSHNAGDVSIVSSTTSGTNQLNTLIVDSYNQGSFDNGEDGSISLDGISTKGNQSYTSGTVNINGDLNAEDILVETKTANSTVSATGTITANSLELIGNNTTYNLAPTAGHNLNELAVSSASSVNLLNTKALNIKTISSTEGISASGTIDIATKTGDITVDSNIETTLGYSNAIVLNAGKDSSAGTKTGGNIVINNNSTITAGEDSRVKLFSGSIEGSLGLSNIISKGNSRYNSDESASNFTASLGEDTYAIYREQPILKVSAEEQEVTYGQSVPTEYSASYSGFVNGDTADELGATGTASFTTESGSVSSSGYRVVGDYDVTYNSGLSNALGYAFEDNSEQTGELSITKKELSVSGIIASNKTYDATTNASLSNEGSLSGVLGEDSVSFTSNANFADKNVGEDKTVSLNFALNGEDSSNYSLTDSGNVTATITAKDITVSAVAQDKIYDGGINASTTLSSSGVIGEDSVSFSGSSYFTDKNVGEDKTVTVSSLGKSGEDAGNYNITNNTANTTATITAKDITVSAVAQDKVYDGGINASTTLSSSGVIGEDSVSFSGSSYFTDKNVGEDKTVTVSSLGKSGEDAGNYNITNNTANTTATITAKDITVSAVAQDKIYDGGINASTTLSSSGVIGEDSVSFSGSSYFTDKNVGEDKAVTVSSLGKSGEDAGNYNIVNTTASTSADINLRDITIVADSKSKIFGNPEVDLDVFVDSSKGLGLASTDSLSDVTGTLSREEGEATGSYDIYLGNGVEASNYNITYNEDNDKYVIIPKAPEFIAVTPPNAPEVKINIDTNIVSKPELEQLVTELITLTQIKQKQTNNNVANDAPVNPDVKVPLSNNSIVELVNGGVSLPEGVDQVFFVVGNKTFLVKDSEK</sequence>
<dbReference type="Proteomes" id="UP001060012">
    <property type="component" value="Chromosome"/>
</dbReference>
<evidence type="ECO:0000313" key="5">
    <source>
        <dbReference type="Proteomes" id="UP001060012"/>
    </source>
</evidence>
<dbReference type="InterPro" id="IPR008638">
    <property type="entry name" value="FhaB/CdiA-like_TPS"/>
</dbReference>
<dbReference type="EMBL" id="CP100595">
    <property type="protein sequence ID" value="UTJ06126.1"/>
    <property type="molecule type" value="Genomic_DNA"/>
</dbReference>
<dbReference type="InterPro" id="IPR011050">
    <property type="entry name" value="Pectin_lyase_fold/virulence"/>
</dbReference>
<accession>A0ABY5E2Z9</accession>
<name>A0ABY5E2Z9_9BACT</name>
<protein>
    <submittedName>
        <fullName evidence="4">YDG domain-containing protein</fullName>
    </submittedName>
</protein>
<dbReference type="RefSeq" id="WP_254576306.1">
    <property type="nucleotide sequence ID" value="NZ_CP100595.1"/>
</dbReference>
<dbReference type="InterPro" id="IPR041248">
    <property type="entry name" value="YDG"/>
</dbReference>
<dbReference type="SMART" id="SM00912">
    <property type="entry name" value="Haemagg_act"/>
    <property type="match status" value="1"/>
</dbReference>
<dbReference type="InterPro" id="IPR050909">
    <property type="entry name" value="Bact_Autotransporter_VF"/>
</dbReference>
<feature type="region of interest" description="Disordered" evidence="1">
    <location>
        <begin position="835"/>
        <end position="856"/>
    </location>
</feature>
<evidence type="ECO:0000259" key="3">
    <source>
        <dbReference type="SMART" id="SM00912"/>
    </source>
</evidence>
<evidence type="ECO:0000256" key="1">
    <source>
        <dbReference type="SAM" id="MobiDB-lite"/>
    </source>
</evidence>
<dbReference type="SUPFAM" id="SSF51126">
    <property type="entry name" value="Pectin lyase-like"/>
    <property type="match status" value="1"/>
</dbReference>
<keyword evidence="5" id="KW-1185">Reference proteome</keyword>
<keyword evidence="2" id="KW-0732">Signal</keyword>
<evidence type="ECO:0000313" key="4">
    <source>
        <dbReference type="EMBL" id="UTJ06126.1"/>
    </source>
</evidence>
<proteinExistence type="predicted"/>
<dbReference type="Gene3D" id="2.160.20.10">
    <property type="entry name" value="Single-stranded right-handed beta-helix, Pectin lyase-like"/>
    <property type="match status" value="1"/>
</dbReference>
<gene>
    <name evidence="4" type="ORF">NJU99_12860</name>
</gene>